<dbReference type="Proteomes" id="UP000019251">
    <property type="component" value="Unassembled WGS sequence"/>
</dbReference>
<keyword evidence="2 4" id="KW-0819">tRNA processing</keyword>
<feature type="domain" description="Pseudouridine synthase I TruA alpha/beta" evidence="8">
    <location>
        <begin position="144"/>
        <end position="246"/>
    </location>
</feature>
<dbReference type="InterPro" id="IPR001406">
    <property type="entry name" value="PsdUridine_synth_TruA"/>
</dbReference>
<evidence type="ECO:0000256" key="7">
    <source>
        <dbReference type="RuleBase" id="RU003792"/>
    </source>
</evidence>
<organism evidence="9 10">
    <name type="scientific">Listeria grayi FSL F6-1183</name>
    <dbReference type="NCBI Taxonomy" id="1265827"/>
    <lineage>
        <taxon>Bacteria</taxon>
        <taxon>Bacillati</taxon>
        <taxon>Bacillota</taxon>
        <taxon>Bacilli</taxon>
        <taxon>Bacillales</taxon>
        <taxon>Listeriaceae</taxon>
        <taxon>Listeria</taxon>
    </lineage>
</organism>
<evidence type="ECO:0000256" key="5">
    <source>
        <dbReference type="PIRSR" id="PIRSR001430-1"/>
    </source>
</evidence>
<dbReference type="NCBIfam" id="TIGR00071">
    <property type="entry name" value="hisT_truA"/>
    <property type="match status" value="1"/>
</dbReference>
<evidence type="ECO:0000256" key="4">
    <source>
        <dbReference type="HAMAP-Rule" id="MF_00171"/>
    </source>
</evidence>
<name>A0A829R4A1_LISGR</name>
<dbReference type="GO" id="GO:0003723">
    <property type="term" value="F:RNA binding"/>
    <property type="evidence" value="ECO:0007669"/>
    <property type="project" value="InterPro"/>
</dbReference>
<dbReference type="Pfam" id="PF01416">
    <property type="entry name" value="PseudoU_synth_1"/>
    <property type="match status" value="2"/>
</dbReference>
<dbReference type="RefSeq" id="WP_036108116.1">
    <property type="nucleotide sequence ID" value="NZ_AODG01000019.1"/>
</dbReference>
<comment type="subunit">
    <text evidence="4">Homodimer.</text>
</comment>
<feature type="active site" description="Nucleophile" evidence="4 5">
    <location>
        <position position="53"/>
    </location>
</feature>
<dbReference type="EC" id="5.4.99.12" evidence="4"/>
<comment type="caution">
    <text evidence="9">The sequence shown here is derived from an EMBL/GenBank/DDBJ whole genome shotgun (WGS) entry which is preliminary data.</text>
</comment>
<evidence type="ECO:0000256" key="1">
    <source>
        <dbReference type="ARBA" id="ARBA00009375"/>
    </source>
</evidence>
<dbReference type="PANTHER" id="PTHR11142">
    <property type="entry name" value="PSEUDOURIDYLATE SYNTHASE"/>
    <property type="match status" value="1"/>
</dbReference>
<feature type="binding site" evidence="4 6">
    <location>
        <position position="111"/>
    </location>
    <ligand>
        <name>substrate</name>
    </ligand>
</feature>
<evidence type="ECO:0000256" key="2">
    <source>
        <dbReference type="ARBA" id="ARBA00022694"/>
    </source>
</evidence>
<dbReference type="HAMAP" id="MF_00171">
    <property type="entry name" value="TruA"/>
    <property type="match status" value="1"/>
</dbReference>
<evidence type="ECO:0000259" key="8">
    <source>
        <dbReference type="Pfam" id="PF01416"/>
    </source>
</evidence>
<accession>A0A829R4A1</accession>
<comment type="catalytic activity">
    <reaction evidence="4 7">
        <text>uridine(38/39/40) in tRNA = pseudouridine(38/39/40) in tRNA</text>
        <dbReference type="Rhea" id="RHEA:22376"/>
        <dbReference type="Rhea" id="RHEA-COMP:10085"/>
        <dbReference type="Rhea" id="RHEA-COMP:10087"/>
        <dbReference type="ChEBI" id="CHEBI:65314"/>
        <dbReference type="ChEBI" id="CHEBI:65315"/>
        <dbReference type="EC" id="5.4.99.12"/>
    </reaction>
</comment>
<evidence type="ECO:0000256" key="6">
    <source>
        <dbReference type="PIRSR" id="PIRSR001430-2"/>
    </source>
</evidence>
<sequence length="247" mass="28189">MPRYKVILAYDGSGFSGYQVQPHKRTVQSELEEALLKMHKGEFVRVTASGRTDTGVHAAGQVIHFDSPLQIPNEKFQRALQRMTPFDIGIHSVEQVPDDFHARYGTVGKEYRYVIKNSTDYDPFSRNFALHYPYPLSIEKMQEASQTLIGEHDFTSFCSARTEQDSKVRTIYSIEFRKEKETITICYRGDGFLYNMVRILTGALLDIGQGRMTAETLEKALQAKDRTKLPSVTAPAQGLYLWEVAYK</sequence>
<dbReference type="GO" id="GO:0031119">
    <property type="term" value="P:tRNA pseudouridine synthesis"/>
    <property type="evidence" value="ECO:0007669"/>
    <property type="project" value="UniProtKB-UniRule"/>
</dbReference>
<dbReference type="FunFam" id="3.30.70.580:FF:000001">
    <property type="entry name" value="tRNA pseudouridine synthase A"/>
    <property type="match status" value="1"/>
</dbReference>
<dbReference type="InterPro" id="IPR020097">
    <property type="entry name" value="PsdUridine_synth_TruA_a/b_dom"/>
</dbReference>
<dbReference type="InterPro" id="IPR020095">
    <property type="entry name" value="PsdUridine_synth_TruA_C"/>
</dbReference>
<proteinExistence type="inferred from homology"/>
<comment type="function">
    <text evidence="4">Formation of pseudouridine at positions 38, 39 and 40 in the anticodon stem and loop of transfer RNAs.</text>
</comment>
<dbReference type="Gene3D" id="3.30.70.580">
    <property type="entry name" value="Pseudouridine synthase I, catalytic domain, N-terminal subdomain"/>
    <property type="match status" value="1"/>
</dbReference>
<dbReference type="PIRSF" id="PIRSF001430">
    <property type="entry name" value="tRNA_psdUrid_synth"/>
    <property type="match status" value="1"/>
</dbReference>
<feature type="domain" description="Pseudouridine synthase I TruA alpha/beta" evidence="8">
    <location>
        <begin position="9"/>
        <end position="104"/>
    </location>
</feature>
<dbReference type="InterPro" id="IPR020103">
    <property type="entry name" value="PsdUridine_synth_cat_dom_sf"/>
</dbReference>
<protein>
    <recommendedName>
        <fullName evidence="4">tRNA pseudouridine synthase A</fullName>
        <ecNumber evidence="4">5.4.99.12</ecNumber>
    </recommendedName>
    <alternativeName>
        <fullName evidence="4">tRNA pseudouridine(38-40) synthase</fullName>
    </alternativeName>
    <alternativeName>
        <fullName evidence="4">tRNA pseudouridylate synthase I</fullName>
    </alternativeName>
    <alternativeName>
        <fullName evidence="4">tRNA-uridine isomerase I</fullName>
    </alternativeName>
</protein>
<dbReference type="PANTHER" id="PTHR11142:SF0">
    <property type="entry name" value="TRNA PSEUDOURIDINE SYNTHASE-LIKE 1"/>
    <property type="match status" value="1"/>
</dbReference>
<keyword evidence="3 4" id="KW-0413">Isomerase</keyword>
<dbReference type="CDD" id="cd02570">
    <property type="entry name" value="PseudoU_synth_EcTruA"/>
    <property type="match status" value="1"/>
</dbReference>
<dbReference type="GO" id="GO:0160147">
    <property type="term" value="F:tRNA pseudouridine(38-40) synthase activity"/>
    <property type="evidence" value="ECO:0007669"/>
    <property type="project" value="UniProtKB-EC"/>
</dbReference>
<gene>
    <name evidence="4 9" type="primary">truA</name>
    <name evidence="9" type="ORF">LMUR_14039</name>
</gene>
<comment type="caution">
    <text evidence="4">Lacks conserved residue(s) required for the propagation of feature annotation.</text>
</comment>
<dbReference type="Gene3D" id="3.30.70.660">
    <property type="entry name" value="Pseudouridine synthase I, catalytic domain, C-terminal subdomain"/>
    <property type="match status" value="1"/>
</dbReference>
<dbReference type="SUPFAM" id="SSF55120">
    <property type="entry name" value="Pseudouridine synthase"/>
    <property type="match status" value="1"/>
</dbReference>
<evidence type="ECO:0000256" key="3">
    <source>
        <dbReference type="ARBA" id="ARBA00023235"/>
    </source>
</evidence>
<dbReference type="AlphaFoldDB" id="A0A829R4A1"/>
<evidence type="ECO:0000313" key="9">
    <source>
        <dbReference type="EMBL" id="EUJ26015.1"/>
    </source>
</evidence>
<dbReference type="InterPro" id="IPR020094">
    <property type="entry name" value="TruA/RsuA/RluB/E/F_N"/>
</dbReference>
<reference evidence="9 10" key="1">
    <citation type="submission" date="2012-12" db="EMBL/GenBank/DDBJ databases">
        <title>Novel taxa of Listeriaceae from agricultural environments in the United States.</title>
        <authorList>
            <person name="den Bakker H.C."/>
            <person name="Allred A."/>
            <person name="Warchocki S."/>
            <person name="Wright E.M."/>
            <person name="Burrell A."/>
            <person name="Nightingale K.K."/>
            <person name="Kephart D."/>
            <person name="Wiedmann M."/>
        </authorList>
    </citation>
    <scope>NUCLEOTIDE SEQUENCE [LARGE SCALE GENOMIC DNA]</scope>
    <source>
        <strain evidence="9 10">FSL F6-1183</strain>
    </source>
</reference>
<comment type="similarity">
    <text evidence="1 4 7">Belongs to the tRNA pseudouridine synthase TruA family.</text>
</comment>
<dbReference type="EMBL" id="AODG01000019">
    <property type="protein sequence ID" value="EUJ26015.1"/>
    <property type="molecule type" value="Genomic_DNA"/>
</dbReference>
<evidence type="ECO:0000313" key="10">
    <source>
        <dbReference type="Proteomes" id="UP000019251"/>
    </source>
</evidence>